<accession>A0A1X7BWG3</accession>
<dbReference type="EMBL" id="FWXB01000018">
    <property type="protein sequence ID" value="SMC13963.1"/>
    <property type="molecule type" value="Genomic_DNA"/>
</dbReference>
<keyword evidence="2" id="KW-1185">Reference proteome</keyword>
<organism evidence="1 2">
    <name type="scientific">Roseovarius aestuarii</name>
    <dbReference type="NCBI Taxonomy" id="475083"/>
    <lineage>
        <taxon>Bacteria</taxon>
        <taxon>Pseudomonadati</taxon>
        <taxon>Pseudomonadota</taxon>
        <taxon>Alphaproteobacteria</taxon>
        <taxon>Rhodobacterales</taxon>
        <taxon>Roseobacteraceae</taxon>
        <taxon>Roseovarius</taxon>
    </lineage>
</organism>
<proteinExistence type="predicted"/>
<dbReference type="SUPFAM" id="SSF51120">
    <property type="entry name" value="beta-Roll"/>
    <property type="match status" value="1"/>
</dbReference>
<evidence type="ECO:0000313" key="2">
    <source>
        <dbReference type="Proteomes" id="UP000193224"/>
    </source>
</evidence>
<dbReference type="InterPro" id="IPR011049">
    <property type="entry name" value="Serralysin-like_metalloprot_C"/>
</dbReference>
<dbReference type="AlphaFoldDB" id="A0A1X7BWG3"/>
<dbReference type="Proteomes" id="UP000193224">
    <property type="component" value="Unassembled WGS sequence"/>
</dbReference>
<evidence type="ECO:0000313" key="1">
    <source>
        <dbReference type="EMBL" id="SMC13963.1"/>
    </source>
</evidence>
<gene>
    <name evidence="1" type="ORF">ROA7745_03825</name>
</gene>
<protein>
    <recommendedName>
        <fullName evidence="3">Serralysin</fullName>
    </recommendedName>
</protein>
<sequence>MIGGDGNDIFGFYGTSRGGTIVDWEGGVDLIDLSRANHVNGFGDVEIDQTSDMTATIRFTSDRCGTVKIEVLSDTSFVLTEESFIL</sequence>
<name>A0A1X7BWG3_9RHOB</name>
<dbReference type="RefSeq" id="WP_085801885.1">
    <property type="nucleotide sequence ID" value="NZ_FWXB01000018.1"/>
</dbReference>
<reference evidence="1 2" key="1">
    <citation type="submission" date="2017-03" db="EMBL/GenBank/DDBJ databases">
        <authorList>
            <person name="Afonso C.L."/>
            <person name="Miller P.J."/>
            <person name="Scott M.A."/>
            <person name="Spackman E."/>
            <person name="Goraichik I."/>
            <person name="Dimitrov K.M."/>
            <person name="Suarez D.L."/>
            <person name="Swayne D.E."/>
        </authorList>
    </citation>
    <scope>NUCLEOTIDE SEQUENCE [LARGE SCALE GENOMIC DNA]</scope>
    <source>
        <strain evidence="1 2">CECT 7745</strain>
    </source>
</reference>
<evidence type="ECO:0008006" key="3">
    <source>
        <dbReference type="Google" id="ProtNLM"/>
    </source>
</evidence>
<dbReference type="Gene3D" id="2.150.10.10">
    <property type="entry name" value="Serralysin-like metalloprotease, C-terminal"/>
    <property type="match status" value="1"/>
</dbReference>